<evidence type="ECO:0000313" key="5">
    <source>
        <dbReference type="Proteomes" id="UP001152797"/>
    </source>
</evidence>
<evidence type="ECO:0000256" key="1">
    <source>
        <dbReference type="ARBA" id="ARBA00010876"/>
    </source>
</evidence>
<dbReference type="GO" id="GO:0003723">
    <property type="term" value="F:RNA binding"/>
    <property type="evidence" value="ECO:0007669"/>
    <property type="project" value="InterPro"/>
</dbReference>
<dbReference type="InterPro" id="IPR020103">
    <property type="entry name" value="PsdUridine_synth_cat_dom_sf"/>
</dbReference>
<dbReference type="GO" id="GO:0000455">
    <property type="term" value="P:enzyme-directed rRNA pseudouridine synthesis"/>
    <property type="evidence" value="ECO:0007669"/>
    <property type="project" value="TreeGrafter"/>
</dbReference>
<dbReference type="GO" id="GO:0009982">
    <property type="term" value="F:pseudouridine synthase activity"/>
    <property type="evidence" value="ECO:0007669"/>
    <property type="project" value="InterPro"/>
</dbReference>
<dbReference type="PANTHER" id="PTHR21600">
    <property type="entry name" value="MITOCHONDRIAL RNA PSEUDOURIDINE SYNTHASE"/>
    <property type="match status" value="1"/>
</dbReference>
<dbReference type="PANTHER" id="PTHR21600:SF44">
    <property type="entry name" value="RIBOSOMAL LARGE SUBUNIT PSEUDOURIDINE SYNTHASE D"/>
    <property type="match status" value="1"/>
</dbReference>
<comment type="caution">
    <text evidence="3">The sequence shown here is derived from an EMBL/GenBank/DDBJ whole genome shotgun (WGS) entry which is preliminary data.</text>
</comment>
<evidence type="ECO:0000313" key="4">
    <source>
        <dbReference type="EMBL" id="CAL4771697.1"/>
    </source>
</evidence>
<keyword evidence="5" id="KW-1185">Reference proteome</keyword>
<dbReference type="EMBL" id="CAMXCT030000886">
    <property type="protein sequence ID" value="CAL4771697.1"/>
    <property type="molecule type" value="Genomic_DNA"/>
</dbReference>
<feature type="domain" description="Pseudouridine synthase RsuA/RluA-like" evidence="2">
    <location>
        <begin position="56"/>
        <end position="218"/>
    </location>
</feature>
<dbReference type="Proteomes" id="UP001152797">
    <property type="component" value="Unassembled WGS sequence"/>
</dbReference>
<organism evidence="3">
    <name type="scientific">Cladocopium goreaui</name>
    <dbReference type="NCBI Taxonomy" id="2562237"/>
    <lineage>
        <taxon>Eukaryota</taxon>
        <taxon>Sar</taxon>
        <taxon>Alveolata</taxon>
        <taxon>Dinophyceae</taxon>
        <taxon>Suessiales</taxon>
        <taxon>Symbiodiniaceae</taxon>
        <taxon>Cladocopium</taxon>
    </lineage>
</organism>
<dbReference type="InterPro" id="IPR050188">
    <property type="entry name" value="RluA_PseudoU_synthase"/>
</dbReference>
<comment type="similarity">
    <text evidence="1">Belongs to the pseudouridine synthase RluA family.</text>
</comment>
<dbReference type="AlphaFoldDB" id="A0A9P1C4K2"/>
<accession>A0A9P1C4K2</accession>
<dbReference type="Gene3D" id="3.30.2350.10">
    <property type="entry name" value="Pseudouridine synthase"/>
    <property type="match status" value="1"/>
</dbReference>
<evidence type="ECO:0000313" key="3">
    <source>
        <dbReference type="EMBL" id="CAI3984385.1"/>
    </source>
</evidence>
<evidence type="ECO:0000259" key="2">
    <source>
        <dbReference type="Pfam" id="PF00849"/>
    </source>
</evidence>
<reference evidence="4 5" key="2">
    <citation type="submission" date="2024-05" db="EMBL/GenBank/DDBJ databases">
        <authorList>
            <person name="Chen Y."/>
            <person name="Shah S."/>
            <person name="Dougan E. K."/>
            <person name="Thang M."/>
            <person name="Chan C."/>
        </authorList>
    </citation>
    <scope>NUCLEOTIDE SEQUENCE [LARGE SCALE GENOMIC DNA]</scope>
</reference>
<dbReference type="OrthoDB" id="428753at2759"/>
<dbReference type="EMBL" id="CAMXCT020000886">
    <property type="protein sequence ID" value="CAL1137760.1"/>
    <property type="molecule type" value="Genomic_DNA"/>
</dbReference>
<gene>
    <name evidence="3" type="ORF">C1SCF055_LOCUS11927</name>
</gene>
<proteinExistence type="inferred from homology"/>
<reference evidence="3" key="1">
    <citation type="submission" date="2022-10" db="EMBL/GenBank/DDBJ databases">
        <authorList>
            <person name="Chen Y."/>
            <person name="Dougan E. K."/>
            <person name="Chan C."/>
            <person name="Rhodes N."/>
            <person name="Thang M."/>
        </authorList>
    </citation>
    <scope>NUCLEOTIDE SEQUENCE</scope>
</reference>
<dbReference type="EMBL" id="CAMXCT010000886">
    <property type="protein sequence ID" value="CAI3984385.1"/>
    <property type="molecule type" value="Genomic_DNA"/>
</dbReference>
<dbReference type="Pfam" id="PF00849">
    <property type="entry name" value="PseudoU_synth_2"/>
    <property type="match status" value="1"/>
</dbReference>
<dbReference type="CDD" id="cd02869">
    <property type="entry name" value="PseudoU_synth_RluA_like"/>
    <property type="match status" value="1"/>
</dbReference>
<protein>
    <submittedName>
        <fullName evidence="4">RNA pseudouridine synthase</fullName>
    </submittedName>
</protein>
<sequence length="326" mass="36466">MFLPPRRVRSAVHQFLLQEIVPQFDELGGDLLPLASTSASQEAEDPKINMDLGDRLVIYKPPGWEVDTTISPGPSSGRLLSAFLRDVLPLGSLGASHQFGFLHRLDLPSSGLILVAKSHQAFYDLQLQLSTGTLQRDYMVLCHGWVSKQRHEIRAKVHWWKVLGLSNVPSAVLRSGRASVTFLQRLQRTQLAFSSACSLLAIRIGTGRRHQIRLHTAHVGHPVVADSQYAAKEVYRMDTRWCPRNFLHRFSLTFLGQGHESTTVLEVLPMDLRQVLWTATWRDVELELDSPLGTAPEKGHPLRDPSGSCFCGTSLKYAGFLAWGYP</sequence>
<dbReference type="SUPFAM" id="SSF55120">
    <property type="entry name" value="Pseudouridine synthase"/>
    <property type="match status" value="1"/>
</dbReference>
<dbReference type="InterPro" id="IPR006145">
    <property type="entry name" value="PsdUridine_synth_RsuA/RluA"/>
</dbReference>
<name>A0A9P1C4K2_9DINO</name>